<dbReference type="EMBL" id="CAQI01000053">
    <property type="protein sequence ID" value="CCQ47877.1"/>
    <property type="molecule type" value="Genomic_DNA"/>
</dbReference>
<comment type="caution">
    <text evidence="5">The sequence shown here is derived from an EMBL/GenBank/DDBJ whole genome shotgun (WGS) entry which is preliminary data.</text>
</comment>
<dbReference type="PANTHER" id="PTHR30146">
    <property type="entry name" value="LACI-RELATED TRANSCRIPTIONAL REPRESSOR"/>
    <property type="match status" value="1"/>
</dbReference>
<dbReference type="CDD" id="cd01392">
    <property type="entry name" value="HTH_LacI"/>
    <property type="match status" value="1"/>
</dbReference>
<gene>
    <name evidence="5" type="primary">celR</name>
    <name evidence="5" type="ORF">ARTSIC4J27_3874</name>
</gene>
<dbReference type="Gene3D" id="1.10.260.40">
    <property type="entry name" value="lambda repressor-like DNA-binding domains"/>
    <property type="match status" value="1"/>
</dbReference>
<dbReference type="STRING" id="861266.ARTSIC4J27_3874"/>
<dbReference type="Proteomes" id="UP000035722">
    <property type="component" value="Unassembled WGS sequence"/>
</dbReference>
<dbReference type="PANTHER" id="PTHR30146:SF109">
    <property type="entry name" value="HTH-TYPE TRANSCRIPTIONAL REGULATOR GALS"/>
    <property type="match status" value="1"/>
</dbReference>
<sequence length="167" mass="17538">MVAALAGVSRATVSRVVNDVPSVDEDIAAKVRQAILAVNYTPNRAARTLASRRPNSVTLIVPESTSKVFADPFFASVVQGVALYLADTDYTLNMVIASEAKPEKTRAFLLGGSVAGALVVSHHAGTRPGPTWATTSRWCSPAGPCAKAAATTWMLTMRLQPQGQPGC</sequence>
<evidence type="ECO:0000313" key="6">
    <source>
        <dbReference type="Proteomes" id="UP000035722"/>
    </source>
</evidence>
<dbReference type="AlphaFoldDB" id="A0A024H7K7"/>
<dbReference type="SMART" id="SM00354">
    <property type="entry name" value="HTH_LACI"/>
    <property type="match status" value="1"/>
</dbReference>
<keyword evidence="3" id="KW-0804">Transcription</keyword>
<dbReference type="SUPFAM" id="SSF47413">
    <property type="entry name" value="lambda repressor-like DNA-binding domains"/>
    <property type="match status" value="1"/>
</dbReference>
<evidence type="ECO:0000256" key="3">
    <source>
        <dbReference type="ARBA" id="ARBA00023163"/>
    </source>
</evidence>
<evidence type="ECO:0000259" key="4">
    <source>
        <dbReference type="PROSITE" id="PS50932"/>
    </source>
</evidence>
<reference evidence="6" key="1">
    <citation type="journal article" date="2014" name="Genome Announc.">
        <title>Genome Sequence of Arthrobacter siccitolerans 4J27, a Xeroprotectant-Producing Desiccation-Tolerant Microorganism.</title>
        <authorList>
            <person name="Manzanera M."/>
            <person name="Santa-Cruz-Calvo L."/>
            <person name="Vilchez J.I."/>
            <person name="Garcia-Fontana C."/>
            <person name="Silva-Castro G.A."/>
            <person name="Calvo C."/>
            <person name="Gonzalez-Lopez J."/>
        </authorList>
    </citation>
    <scope>NUCLEOTIDE SEQUENCE [LARGE SCALE GENOMIC DNA]</scope>
    <source>
        <strain evidence="6">4J27</strain>
    </source>
</reference>
<dbReference type="GO" id="GO:0003700">
    <property type="term" value="F:DNA-binding transcription factor activity"/>
    <property type="evidence" value="ECO:0007669"/>
    <property type="project" value="TreeGrafter"/>
</dbReference>
<evidence type="ECO:0000313" key="5">
    <source>
        <dbReference type="EMBL" id="CCQ47877.1"/>
    </source>
</evidence>
<dbReference type="GO" id="GO:0000976">
    <property type="term" value="F:transcription cis-regulatory region binding"/>
    <property type="evidence" value="ECO:0007669"/>
    <property type="project" value="TreeGrafter"/>
</dbReference>
<feature type="domain" description="HTH lacI-type" evidence="4">
    <location>
        <begin position="1"/>
        <end position="51"/>
    </location>
</feature>
<dbReference type="InterPro" id="IPR010982">
    <property type="entry name" value="Lambda_DNA-bd_dom_sf"/>
</dbReference>
<dbReference type="InterPro" id="IPR000843">
    <property type="entry name" value="HTH_LacI"/>
</dbReference>
<keyword evidence="2" id="KW-0238">DNA-binding</keyword>
<dbReference type="Pfam" id="PF00356">
    <property type="entry name" value="LacI"/>
    <property type="match status" value="1"/>
</dbReference>
<keyword evidence="6" id="KW-1185">Reference proteome</keyword>
<evidence type="ECO:0000256" key="2">
    <source>
        <dbReference type="ARBA" id="ARBA00023125"/>
    </source>
</evidence>
<proteinExistence type="predicted"/>
<name>A0A024H7K7_9MICC</name>
<organism evidence="5 6">
    <name type="scientific">Pseudarthrobacter siccitolerans</name>
    <dbReference type="NCBI Taxonomy" id="861266"/>
    <lineage>
        <taxon>Bacteria</taxon>
        <taxon>Bacillati</taxon>
        <taxon>Actinomycetota</taxon>
        <taxon>Actinomycetes</taxon>
        <taxon>Micrococcales</taxon>
        <taxon>Micrococcaceae</taxon>
        <taxon>Pseudarthrobacter</taxon>
    </lineage>
</organism>
<dbReference type="PROSITE" id="PS50932">
    <property type="entry name" value="HTH_LACI_2"/>
    <property type="match status" value="1"/>
</dbReference>
<evidence type="ECO:0000256" key="1">
    <source>
        <dbReference type="ARBA" id="ARBA00023015"/>
    </source>
</evidence>
<accession>A0A024H7K7</accession>
<dbReference type="Gene3D" id="3.40.50.2300">
    <property type="match status" value="1"/>
</dbReference>
<protein>
    <submittedName>
        <fullName evidence="5">LacI-family transcriptional regulator CelR</fullName>
    </submittedName>
</protein>
<keyword evidence="1" id="KW-0805">Transcription regulation</keyword>